<reference evidence="4 5" key="1">
    <citation type="journal article" date="2015" name="G3 (Bethesda)">
        <title>Insights into Ongoing Evolution of the Hexachlorocyclohexane Catabolic Pathway from Comparative Genomics of Ten Sphingomonadaceae Strains.</title>
        <authorList>
            <person name="Pearce S.L."/>
            <person name="Oakeshott J.G."/>
            <person name="Pandey G."/>
        </authorList>
    </citation>
    <scope>NUCLEOTIDE SEQUENCE [LARGE SCALE GENOMIC DNA]</scope>
    <source>
        <strain evidence="4 5">LL02</strain>
    </source>
</reference>
<evidence type="ECO:0000256" key="2">
    <source>
        <dbReference type="ARBA" id="ARBA00022827"/>
    </source>
</evidence>
<dbReference type="GO" id="GO:0004499">
    <property type="term" value="F:N,N-dimethylaniline monooxygenase activity"/>
    <property type="evidence" value="ECO:0007669"/>
    <property type="project" value="InterPro"/>
</dbReference>
<name>A0A0J7XLS5_9SPHN</name>
<dbReference type="PRINTS" id="PR00368">
    <property type="entry name" value="FADPNR"/>
</dbReference>
<dbReference type="InterPro" id="IPR020946">
    <property type="entry name" value="Flavin_mOase-like"/>
</dbReference>
<keyword evidence="5" id="KW-1185">Reference proteome</keyword>
<dbReference type="InterPro" id="IPR036188">
    <property type="entry name" value="FAD/NAD-bd_sf"/>
</dbReference>
<dbReference type="EMBL" id="JACU01000010">
    <property type="protein sequence ID" value="KMS52038.1"/>
    <property type="molecule type" value="Genomic_DNA"/>
</dbReference>
<dbReference type="PATRIC" id="fig|1114963.3.peg.4227"/>
<dbReference type="PANTHER" id="PTHR42877:SF4">
    <property type="entry name" value="FAD_NAD(P)-BINDING DOMAIN-CONTAINING PROTEIN-RELATED"/>
    <property type="match status" value="1"/>
</dbReference>
<evidence type="ECO:0000256" key="1">
    <source>
        <dbReference type="ARBA" id="ARBA00022630"/>
    </source>
</evidence>
<proteinExistence type="predicted"/>
<evidence type="ECO:0008006" key="6">
    <source>
        <dbReference type="Google" id="ProtNLM"/>
    </source>
</evidence>
<sequence length="657" mass="73780">MIPQNDPQGLKQLVSDRAALLKHLEHADTAPLLMVLVHLGGDSAWLERIAPHIKGPWSFHDETPAELKAELREAVANVLADYADRGRPLPLAPPMDLLQAMLNACTGQTVPPEYLPLAIEELDLAEIDPKTVKWRKEPSAEALADFKVLVIGAGFSGVALAIKLKQAGIDHVIIEKNEEVGGTWYENTYPGIGVDTANHFYSYSFAINDDWNHFFAKGDEIEGYIKRNAELNGIRGAIRFQEEVVSAIWDDEALIWNVEVRRADGSTYSTSANAVVSAVGQLNRPQMPDIAGLDTFEGPAFHSARWDHSVDLAGKRVAMIGTGASGMQIAPAIAPVVGNLAIFQRSPHWAMHNPLYFEKVTDDKKWVLRNIPFYSKWFRFQLFWSSSDTFHDKLRIDPDWHDSARSLNADNALVRKQLEEHIAREVNYDPELIRKATPDFPPYGKRMLRDNHWYRMLTRPNVDLIDSGIDHVEADAVIDKDGVRHEVDIIVMATGFQARRLLWPMHIEGRNGAVIRERWGEDDPRAHLGITVPDFPNFFVIYGPNTNLAHGGSAVFHSECQIRYIMQGLRELVETGNAALEVKPEAFWDYQDKVDAAHRGMVWSHPGVTSWYKNKDGRVTANSPWRLVDYRNLTENFDPAEYAFTPGPAAPGKDEAA</sequence>
<keyword evidence="3" id="KW-0560">Oxidoreductase</keyword>
<dbReference type="Gene3D" id="3.50.50.60">
    <property type="entry name" value="FAD/NAD(P)-binding domain"/>
    <property type="match status" value="3"/>
</dbReference>
<comment type="caution">
    <text evidence="4">The sequence shown here is derived from an EMBL/GenBank/DDBJ whole genome shotgun (WGS) entry which is preliminary data.</text>
</comment>
<keyword evidence="1" id="KW-0285">Flavoprotein</keyword>
<evidence type="ECO:0000313" key="5">
    <source>
        <dbReference type="Proteomes" id="UP000052268"/>
    </source>
</evidence>
<dbReference type="GO" id="GO:0050661">
    <property type="term" value="F:NADP binding"/>
    <property type="evidence" value="ECO:0007669"/>
    <property type="project" value="InterPro"/>
</dbReference>
<dbReference type="OrthoDB" id="312624at2"/>
<evidence type="ECO:0000313" key="4">
    <source>
        <dbReference type="EMBL" id="KMS52038.1"/>
    </source>
</evidence>
<protein>
    <recommendedName>
        <fullName evidence="6">Monooxygenase</fullName>
    </recommendedName>
</protein>
<dbReference type="Pfam" id="PF00743">
    <property type="entry name" value="FMO-like"/>
    <property type="match status" value="1"/>
</dbReference>
<keyword evidence="2" id="KW-0274">FAD</keyword>
<accession>A0A0J7XLS5</accession>
<dbReference type="PANTHER" id="PTHR42877">
    <property type="entry name" value="L-ORNITHINE N(5)-MONOOXYGENASE-RELATED"/>
    <property type="match status" value="1"/>
</dbReference>
<organism evidence="4 5">
    <name type="scientific">Novosphingobium barchaimii LL02</name>
    <dbReference type="NCBI Taxonomy" id="1114963"/>
    <lineage>
        <taxon>Bacteria</taxon>
        <taxon>Pseudomonadati</taxon>
        <taxon>Pseudomonadota</taxon>
        <taxon>Alphaproteobacteria</taxon>
        <taxon>Sphingomonadales</taxon>
        <taxon>Sphingomonadaceae</taxon>
        <taxon>Novosphingobium</taxon>
    </lineage>
</organism>
<gene>
    <name evidence="4" type="ORF">V474_03015</name>
</gene>
<dbReference type="GO" id="GO:0050660">
    <property type="term" value="F:flavin adenine dinucleotide binding"/>
    <property type="evidence" value="ECO:0007669"/>
    <property type="project" value="InterPro"/>
</dbReference>
<dbReference type="PRINTS" id="PR00411">
    <property type="entry name" value="PNDRDTASEI"/>
</dbReference>
<dbReference type="SUPFAM" id="SSF51905">
    <property type="entry name" value="FAD/NAD(P)-binding domain"/>
    <property type="match status" value="2"/>
</dbReference>
<dbReference type="InterPro" id="IPR051209">
    <property type="entry name" value="FAD-bind_Monooxygenase_sf"/>
</dbReference>
<dbReference type="AlphaFoldDB" id="A0A0J7XLS5"/>
<dbReference type="RefSeq" id="WP_059153189.1">
    <property type="nucleotide sequence ID" value="NZ_KQ130457.1"/>
</dbReference>
<dbReference type="Proteomes" id="UP000052268">
    <property type="component" value="Unassembled WGS sequence"/>
</dbReference>
<evidence type="ECO:0000256" key="3">
    <source>
        <dbReference type="ARBA" id="ARBA00023002"/>
    </source>
</evidence>